<dbReference type="Gene3D" id="1.10.150.20">
    <property type="entry name" value="5' to 3' exonuclease, C-terminal subdomain"/>
    <property type="match status" value="1"/>
</dbReference>
<dbReference type="PROSITE" id="PS50173">
    <property type="entry name" value="UMUC"/>
    <property type="match status" value="1"/>
</dbReference>
<dbReference type="GO" id="GO:0006281">
    <property type="term" value="P:DNA repair"/>
    <property type="evidence" value="ECO:0007669"/>
    <property type="project" value="InterPro"/>
</dbReference>
<accession>G0UW41</accession>
<proteinExistence type="predicted"/>
<dbReference type="GO" id="GO:0003684">
    <property type="term" value="F:damaged DNA binding"/>
    <property type="evidence" value="ECO:0007669"/>
    <property type="project" value="InterPro"/>
</dbReference>
<dbReference type="InterPro" id="IPR036775">
    <property type="entry name" value="DNA_pol_Y-fam_lit_finger_sf"/>
</dbReference>
<dbReference type="InterPro" id="IPR053848">
    <property type="entry name" value="IMS_HHH_1"/>
</dbReference>
<dbReference type="Gene3D" id="3.40.1170.60">
    <property type="match status" value="1"/>
</dbReference>
<dbReference type="Pfam" id="PF00817">
    <property type="entry name" value="IMS"/>
    <property type="match status" value="1"/>
</dbReference>
<dbReference type="GO" id="GO:0005634">
    <property type="term" value="C:nucleus"/>
    <property type="evidence" value="ECO:0007669"/>
    <property type="project" value="TreeGrafter"/>
</dbReference>
<dbReference type="PANTHER" id="PTHR45990">
    <property type="entry name" value="DNA REPAIR PROTEIN REV1"/>
    <property type="match status" value="1"/>
</dbReference>
<dbReference type="GO" id="GO:0017125">
    <property type="term" value="F:deoxycytidyl transferase activity"/>
    <property type="evidence" value="ECO:0007669"/>
    <property type="project" value="TreeGrafter"/>
</dbReference>
<evidence type="ECO:0000313" key="3">
    <source>
        <dbReference type="EMBL" id="CCC93607.1"/>
    </source>
</evidence>
<dbReference type="VEuPathDB" id="TriTrypDB:TcIL3000_10_3680"/>
<protein>
    <submittedName>
        <fullName evidence="3">Putative DNA damage repair protein</fullName>
    </submittedName>
</protein>
<dbReference type="InterPro" id="IPR001126">
    <property type="entry name" value="UmuC"/>
</dbReference>
<dbReference type="GO" id="GO:0070987">
    <property type="term" value="P:error-free translesion synthesis"/>
    <property type="evidence" value="ECO:0007669"/>
    <property type="project" value="TreeGrafter"/>
</dbReference>
<dbReference type="AlphaFoldDB" id="G0UW41"/>
<keyword evidence="1" id="KW-0237">DNA synthesis</keyword>
<evidence type="ECO:0000256" key="1">
    <source>
        <dbReference type="ARBA" id="ARBA00022634"/>
    </source>
</evidence>
<dbReference type="GO" id="GO:0003887">
    <property type="term" value="F:DNA-directed DNA polymerase activity"/>
    <property type="evidence" value="ECO:0007669"/>
    <property type="project" value="InterPro"/>
</dbReference>
<dbReference type="SUPFAM" id="SSF56672">
    <property type="entry name" value="DNA/RNA polymerases"/>
    <property type="match status" value="1"/>
</dbReference>
<sequence>METQRPRIHEQLNSVKHFQQHSRLHFIGQWKTKAHDLFKEWFTENPSWNHGVLSRQTIFAHLDMDAFFCSVALAKEANTHLRDKPVCVAAGMGNSDISSCNYVARSYGVRAGMYVNAARTICPNLHVLGYDLPRCAEVAKCLYRIIFELCPARLDMSVEVYSIDEVMIAFDSDDYDAVGRYCSDVRHELEVATKCTISCGIGPNVMLARIATQSAKPNGIFAIQPNDVKDVMLRLPFSKIHGAGASTIAKLLPLLKPYLRVTDCEDESDILCYHVQKLTKTQLQQALGHKSGENFYNLCRGNDVRVVRRTGDEENQRLTGKRAPTSIGCSMNYAVRPSSVEDVWSIVRELLEVVCGKMKRGSYCCSGLRVTLLERHPLHPKTTQKYMGRGKCVEFNMPISFESPMRCNDFESMFSHIKGVLSKLLIPERTASDEERARELGLDKNTDSGVIWTVSISTVSDIVIEDVRGMTIQATGVRLEHRISDGKKHSSGVQMSLADAFSKVSAKHQQVSCEKENSKMEDEELKRLSPSSPGCVMGLQALEELMNHEVDEIFVSRWKNLAGEVGRQTDYTAMKSLIRVAALRCASAVGPVGKMREVFTELVSFAQGLMPYPVAFT</sequence>
<dbReference type="InterPro" id="IPR043502">
    <property type="entry name" value="DNA/RNA_pol_sf"/>
</dbReference>
<reference evidence="3" key="1">
    <citation type="journal article" date="2012" name="Proc. Natl. Acad. Sci. U.S.A.">
        <title>Antigenic diversity is generated by distinct evolutionary mechanisms in African trypanosome species.</title>
        <authorList>
            <person name="Jackson A.P."/>
            <person name="Berry A."/>
            <person name="Aslett M."/>
            <person name="Allison H.C."/>
            <person name="Burton P."/>
            <person name="Vavrova-Anderson J."/>
            <person name="Brown R."/>
            <person name="Browne H."/>
            <person name="Corton N."/>
            <person name="Hauser H."/>
            <person name="Gamble J."/>
            <person name="Gilderthorp R."/>
            <person name="Marcello L."/>
            <person name="McQuillan J."/>
            <person name="Otto T.D."/>
            <person name="Quail M.A."/>
            <person name="Sanders M.J."/>
            <person name="van Tonder A."/>
            <person name="Ginger M.L."/>
            <person name="Field M.C."/>
            <person name="Barry J.D."/>
            <person name="Hertz-Fowler C."/>
            <person name="Berriman M."/>
        </authorList>
    </citation>
    <scope>NUCLEOTIDE SEQUENCE</scope>
    <source>
        <strain evidence="3">IL3000</strain>
    </source>
</reference>
<organism evidence="3">
    <name type="scientific">Trypanosoma congolense (strain IL3000)</name>
    <dbReference type="NCBI Taxonomy" id="1068625"/>
    <lineage>
        <taxon>Eukaryota</taxon>
        <taxon>Discoba</taxon>
        <taxon>Euglenozoa</taxon>
        <taxon>Kinetoplastea</taxon>
        <taxon>Metakinetoplastina</taxon>
        <taxon>Trypanosomatida</taxon>
        <taxon>Trypanosomatidae</taxon>
        <taxon>Trypanosoma</taxon>
        <taxon>Nannomonas</taxon>
    </lineage>
</organism>
<name>G0UW41_TRYCI</name>
<dbReference type="Gene3D" id="3.30.70.270">
    <property type="match status" value="1"/>
</dbReference>
<dbReference type="EMBL" id="HE575323">
    <property type="protein sequence ID" value="CCC93607.1"/>
    <property type="molecule type" value="Genomic_DNA"/>
</dbReference>
<dbReference type="PANTHER" id="PTHR45990:SF1">
    <property type="entry name" value="DNA REPAIR PROTEIN REV1"/>
    <property type="match status" value="1"/>
</dbReference>
<evidence type="ECO:0000259" key="2">
    <source>
        <dbReference type="PROSITE" id="PS50173"/>
    </source>
</evidence>
<gene>
    <name evidence="3" type="ORF">TCIL3000_10_3680</name>
</gene>
<feature type="domain" description="UmuC" evidence="2">
    <location>
        <begin position="59"/>
        <end position="244"/>
    </location>
</feature>
<dbReference type="Pfam" id="PF21999">
    <property type="entry name" value="IMS_HHH_1"/>
    <property type="match status" value="1"/>
</dbReference>
<dbReference type="InterPro" id="IPR043128">
    <property type="entry name" value="Rev_trsase/Diguanyl_cyclase"/>
</dbReference>
<dbReference type="Gene3D" id="3.30.1490.100">
    <property type="entry name" value="DNA polymerase, Y-family, little finger domain"/>
    <property type="match status" value="1"/>
</dbReference>
<dbReference type="GO" id="GO:0042276">
    <property type="term" value="P:error-prone translesion synthesis"/>
    <property type="evidence" value="ECO:0007669"/>
    <property type="project" value="TreeGrafter"/>
</dbReference>